<evidence type="ECO:0000313" key="1">
    <source>
        <dbReference type="EMBL" id="MPM86749.1"/>
    </source>
</evidence>
<comment type="caution">
    <text evidence="1">The sequence shown here is derived from an EMBL/GenBank/DDBJ whole genome shotgun (WGS) entry which is preliminary data.</text>
</comment>
<sequence>MIIKTEKEYHAAKARLLAMIAGRFLPPIGYEEAYHELNEELKQCPADAKNQR</sequence>
<dbReference type="EMBL" id="VSSQ01034718">
    <property type="protein sequence ID" value="MPM86749.1"/>
    <property type="molecule type" value="Genomic_DNA"/>
</dbReference>
<accession>A0A645DC05</accession>
<reference evidence="1" key="1">
    <citation type="submission" date="2019-08" db="EMBL/GenBank/DDBJ databases">
        <authorList>
            <person name="Kucharzyk K."/>
            <person name="Murdoch R.W."/>
            <person name="Higgins S."/>
            <person name="Loffler F."/>
        </authorList>
    </citation>
    <scope>NUCLEOTIDE SEQUENCE</scope>
</reference>
<protein>
    <submittedName>
        <fullName evidence="1">Uncharacterized protein</fullName>
    </submittedName>
</protein>
<name>A0A645DC05_9ZZZZ</name>
<organism evidence="1">
    <name type="scientific">bioreactor metagenome</name>
    <dbReference type="NCBI Taxonomy" id="1076179"/>
    <lineage>
        <taxon>unclassified sequences</taxon>
        <taxon>metagenomes</taxon>
        <taxon>ecological metagenomes</taxon>
    </lineage>
</organism>
<dbReference type="AlphaFoldDB" id="A0A645DC05"/>
<proteinExistence type="predicted"/>
<gene>
    <name evidence="1" type="ORF">SDC9_133840</name>
</gene>